<dbReference type="EC" id="3.5.4.9" evidence="12"/>
<comment type="caution">
    <text evidence="12">Lacks conserved residue(s) required for the propagation of feature annotation.</text>
</comment>
<comment type="catalytic activity">
    <reaction evidence="12">
        <text>(6R)-5,10-methenyltetrahydrofolate + H2O = (6R)-10-formyltetrahydrofolate + H(+)</text>
        <dbReference type="Rhea" id="RHEA:23700"/>
        <dbReference type="ChEBI" id="CHEBI:15377"/>
        <dbReference type="ChEBI" id="CHEBI:15378"/>
        <dbReference type="ChEBI" id="CHEBI:57455"/>
        <dbReference type="ChEBI" id="CHEBI:195366"/>
        <dbReference type="EC" id="3.5.4.9"/>
    </reaction>
</comment>
<dbReference type="Gene3D" id="3.40.50.720">
    <property type="entry name" value="NAD(P)-binding Rossmann-like Domain"/>
    <property type="match status" value="1"/>
</dbReference>
<dbReference type="AlphaFoldDB" id="A0A0D6A2V8"/>
<dbReference type="GO" id="GO:0006164">
    <property type="term" value="P:purine nucleotide biosynthetic process"/>
    <property type="evidence" value="ECO:0007669"/>
    <property type="project" value="UniProtKB-KW"/>
</dbReference>
<organism evidence="15 16">
    <name type="scientific">Lactobacillus acetotolerans</name>
    <dbReference type="NCBI Taxonomy" id="1600"/>
    <lineage>
        <taxon>Bacteria</taxon>
        <taxon>Bacillati</taxon>
        <taxon>Bacillota</taxon>
        <taxon>Bacilli</taxon>
        <taxon>Lactobacillales</taxon>
        <taxon>Lactobacillaceae</taxon>
        <taxon>Lactobacillus</taxon>
    </lineage>
</organism>
<dbReference type="SUPFAM" id="SSF53223">
    <property type="entry name" value="Aminoacid dehydrogenase-like, N-terminal domain"/>
    <property type="match status" value="1"/>
</dbReference>
<keyword evidence="8 12" id="KW-0560">Oxidoreductase</keyword>
<evidence type="ECO:0000256" key="7">
    <source>
        <dbReference type="ARBA" id="ARBA00022857"/>
    </source>
</evidence>
<evidence type="ECO:0000256" key="4">
    <source>
        <dbReference type="ARBA" id="ARBA00022605"/>
    </source>
</evidence>
<dbReference type="SUPFAM" id="SSF51735">
    <property type="entry name" value="NAD(P)-binding Rossmann-fold domains"/>
    <property type="match status" value="1"/>
</dbReference>
<dbReference type="GO" id="GO:0009086">
    <property type="term" value="P:methionine biosynthetic process"/>
    <property type="evidence" value="ECO:0007669"/>
    <property type="project" value="UniProtKB-KW"/>
</dbReference>
<evidence type="ECO:0000259" key="14">
    <source>
        <dbReference type="Pfam" id="PF02882"/>
    </source>
</evidence>
<dbReference type="Gene3D" id="3.40.50.10860">
    <property type="entry name" value="Leucine Dehydrogenase, chain A, domain 1"/>
    <property type="match status" value="1"/>
</dbReference>
<dbReference type="GO" id="GO:0004477">
    <property type="term" value="F:methenyltetrahydrofolate cyclohydrolase activity"/>
    <property type="evidence" value="ECO:0007669"/>
    <property type="project" value="UniProtKB-UniRule"/>
</dbReference>
<evidence type="ECO:0000256" key="8">
    <source>
        <dbReference type="ARBA" id="ARBA00023002"/>
    </source>
</evidence>
<evidence type="ECO:0000256" key="3">
    <source>
        <dbReference type="ARBA" id="ARBA00022563"/>
    </source>
</evidence>
<comment type="catalytic activity">
    <reaction evidence="12">
        <text>(6R)-5,10-methylene-5,6,7,8-tetrahydrofolate + NADP(+) = (6R)-5,10-methenyltetrahydrofolate + NADPH</text>
        <dbReference type="Rhea" id="RHEA:22812"/>
        <dbReference type="ChEBI" id="CHEBI:15636"/>
        <dbReference type="ChEBI" id="CHEBI:57455"/>
        <dbReference type="ChEBI" id="CHEBI:57783"/>
        <dbReference type="ChEBI" id="CHEBI:58349"/>
        <dbReference type="EC" id="1.5.1.5"/>
    </reaction>
</comment>
<dbReference type="PATRIC" id="fig|1600.4.peg.650"/>
<dbReference type="FunFam" id="3.40.50.10860:FF:000005">
    <property type="entry name" value="C-1-tetrahydrofolate synthase, cytoplasmic, putative"/>
    <property type="match status" value="1"/>
</dbReference>
<comment type="subunit">
    <text evidence="2 12">Homodimer.</text>
</comment>
<evidence type="ECO:0000259" key="13">
    <source>
        <dbReference type="Pfam" id="PF00763"/>
    </source>
</evidence>
<dbReference type="EC" id="1.5.1.5" evidence="12"/>
<dbReference type="PANTHER" id="PTHR48099:SF5">
    <property type="entry name" value="C-1-TETRAHYDROFOLATE SYNTHASE, CYTOPLASMIC"/>
    <property type="match status" value="1"/>
</dbReference>
<keyword evidence="3 12" id="KW-0554">One-carbon metabolism</keyword>
<dbReference type="FunFam" id="3.40.50.720:FF:000094">
    <property type="entry name" value="Bifunctional protein FolD"/>
    <property type="match status" value="1"/>
</dbReference>
<evidence type="ECO:0000256" key="5">
    <source>
        <dbReference type="ARBA" id="ARBA00022755"/>
    </source>
</evidence>
<dbReference type="CDD" id="cd01080">
    <property type="entry name" value="NAD_bind_m-THF_DH_Cyclohyd"/>
    <property type="match status" value="1"/>
</dbReference>
<dbReference type="KEGG" id="lae:LBAT_0635"/>
<name>A0A0D6A2V8_9LACO</name>
<dbReference type="EMBL" id="AP014808">
    <property type="protein sequence ID" value="BAQ57024.1"/>
    <property type="molecule type" value="Genomic_DNA"/>
</dbReference>
<feature type="binding site" evidence="12">
    <location>
        <begin position="176"/>
        <end position="178"/>
    </location>
    <ligand>
        <name>NADP(+)</name>
        <dbReference type="ChEBI" id="CHEBI:58349"/>
    </ligand>
</feature>
<accession>A0A0D6A2V8</accession>
<evidence type="ECO:0000256" key="1">
    <source>
        <dbReference type="ARBA" id="ARBA00004777"/>
    </source>
</evidence>
<evidence type="ECO:0000313" key="16">
    <source>
        <dbReference type="Proteomes" id="UP000035709"/>
    </source>
</evidence>
<evidence type="ECO:0000256" key="10">
    <source>
        <dbReference type="ARBA" id="ARBA00023167"/>
    </source>
</evidence>
<dbReference type="InterPro" id="IPR020630">
    <property type="entry name" value="THF_DH/CycHdrlase_cat_dom"/>
</dbReference>
<dbReference type="InterPro" id="IPR046346">
    <property type="entry name" value="Aminoacid_DH-like_N_sf"/>
</dbReference>
<dbReference type="GO" id="GO:0004488">
    <property type="term" value="F:methylenetetrahydrofolate dehydrogenase (NADP+) activity"/>
    <property type="evidence" value="ECO:0007669"/>
    <property type="project" value="UniProtKB-UniRule"/>
</dbReference>
<dbReference type="HAMAP" id="MF_01576">
    <property type="entry name" value="THF_DHG_CYH"/>
    <property type="match status" value="1"/>
</dbReference>
<sequence length="296" mass="32353">MPAIFIEEGNDLMGKILDGKALANLRADKLKEKVTDLKKQNIIPLFCVINIGDDPGSKVYVRTKKRRAKSVGIIQKIYQLPTDEQQSDLLALIDKLNADPKVYGIMIQLPAPKQINVNQAVERIDPNKDVDCLTPSNVGRLWQGNHFVEPATIDGIMALLDHYQIDLKSKDVVIIGCSNIVGKPLAALMLERDATVSVLHLETKDISEYTKRADVLISAAGQANLVTADMVKDGVVVIDVGINHIRGHLVGDVAFDDVLPKASYITPVPGGVGPLTVESLMEQVIKLTRRANGLRE</sequence>
<evidence type="ECO:0000256" key="9">
    <source>
        <dbReference type="ARBA" id="ARBA00023102"/>
    </source>
</evidence>
<keyword evidence="7 12" id="KW-0521">NADP</keyword>
<feature type="domain" description="Tetrahydrofolate dehydrogenase/cyclohydrolase catalytic" evidence="13">
    <location>
        <begin position="17"/>
        <end position="131"/>
    </location>
</feature>
<reference evidence="15 16" key="1">
    <citation type="submission" date="2015-03" db="EMBL/GenBank/DDBJ databases">
        <title>Complete genome sequence of Lactobacillus acetotolerans NBRC 13120.</title>
        <authorList>
            <person name="Toh H."/>
            <person name="Morita H."/>
            <person name="Fujita N."/>
        </authorList>
    </citation>
    <scope>NUCLEOTIDE SEQUENCE [LARGE SCALE GENOMIC DNA]</scope>
    <source>
        <strain evidence="15 16">NBRC 13120</strain>
    </source>
</reference>
<comment type="pathway">
    <text evidence="1 12">One-carbon metabolism; tetrahydrofolate interconversion.</text>
</comment>
<dbReference type="InterPro" id="IPR000672">
    <property type="entry name" value="THF_DH/CycHdrlase"/>
</dbReference>
<dbReference type="Proteomes" id="UP000035709">
    <property type="component" value="Chromosome"/>
</dbReference>
<evidence type="ECO:0000256" key="11">
    <source>
        <dbReference type="ARBA" id="ARBA00023268"/>
    </source>
</evidence>
<keyword evidence="11 12" id="KW-0511">Multifunctional enzyme</keyword>
<dbReference type="PRINTS" id="PR00085">
    <property type="entry name" value="THFDHDRGNASE"/>
</dbReference>
<keyword evidence="4 12" id="KW-0028">Amino-acid biosynthesis</keyword>
<dbReference type="PANTHER" id="PTHR48099">
    <property type="entry name" value="C-1-TETRAHYDROFOLATE SYNTHASE, CYTOPLASMIC-RELATED"/>
    <property type="match status" value="1"/>
</dbReference>
<dbReference type="GO" id="GO:0035999">
    <property type="term" value="P:tetrahydrofolate interconversion"/>
    <property type="evidence" value="ECO:0007669"/>
    <property type="project" value="UniProtKB-UniRule"/>
</dbReference>
<evidence type="ECO:0000313" key="15">
    <source>
        <dbReference type="EMBL" id="BAQ57024.1"/>
    </source>
</evidence>
<dbReference type="InterPro" id="IPR020631">
    <property type="entry name" value="THF_DH/CycHdrlase_NAD-bd_dom"/>
</dbReference>
<evidence type="ECO:0000256" key="12">
    <source>
        <dbReference type="HAMAP-Rule" id="MF_01576"/>
    </source>
</evidence>
<feature type="domain" description="Tetrahydrofolate dehydrogenase/cyclohydrolase NAD(P)-binding" evidence="14">
    <location>
        <begin position="150"/>
        <end position="290"/>
    </location>
</feature>
<protein>
    <recommendedName>
        <fullName evidence="12">Bifunctional protein FolD</fullName>
    </recommendedName>
    <domain>
        <recommendedName>
            <fullName evidence="12">Methylenetetrahydrofolate dehydrogenase</fullName>
            <ecNumber evidence="12">1.5.1.5</ecNumber>
        </recommendedName>
    </domain>
    <domain>
        <recommendedName>
            <fullName evidence="12">Methenyltetrahydrofolate cyclohydrolase</fullName>
            <ecNumber evidence="12">3.5.4.9</ecNumber>
        </recommendedName>
    </domain>
</protein>
<dbReference type="Pfam" id="PF02882">
    <property type="entry name" value="THF_DHG_CYH_C"/>
    <property type="match status" value="1"/>
</dbReference>
<keyword evidence="5 12" id="KW-0658">Purine biosynthesis</keyword>
<proteinExistence type="inferred from homology"/>
<evidence type="ECO:0000256" key="6">
    <source>
        <dbReference type="ARBA" id="ARBA00022801"/>
    </source>
</evidence>
<gene>
    <name evidence="12" type="primary">folD</name>
    <name evidence="15" type="ORF">LBAT_0635</name>
</gene>
<feature type="binding site" evidence="12">
    <location>
        <position position="242"/>
    </location>
    <ligand>
        <name>NADP(+)</name>
        <dbReference type="ChEBI" id="CHEBI:58349"/>
    </ligand>
</feature>
<dbReference type="Pfam" id="PF00763">
    <property type="entry name" value="THF_DHG_CYH"/>
    <property type="match status" value="1"/>
</dbReference>
<comment type="function">
    <text evidence="12">Catalyzes the oxidation of 5,10-methylenetetrahydrofolate to 5,10-methenyltetrahydrofolate and then the hydrolysis of 5,10-methenyltetrahydrofolate to 10-formyltetrahydrofolate.</text>
</comment>
<keyword evidence="16" id="KW-1185">Reference proteome</keyword>
<keyword evidence="10 12" id="KW-0486">Methionine biosynthesis</keyword>
<evidence type="ECO:0000256" key="2">
    <source>
        <dbReference type="ARBA" id="ARBA00011738"/>
    </source>
</evidence>
<dbReference type="STRING" id="1600.LBAT_0635"/>
<dbReference type="GO" id="GO:0000105">
    <property type="term" value="P:L-histidine biosynthetic process"/>
    <property type="evidence" value="ECO:0007669"/>
    <property type="project" value="UniProtKB-KW"/>
</dbReference>
<comment type="similarity">
    <text evidence="12">Belongs to the tetrahydrofolate dehydrogenase/cyclohydrolase family.</text>
</comment>
<dbReference type="InterPro" id="IPR036291">
    <property type="entry name" value="NAD(P)-bd_dom_sf"/>
</dbReference>
<dbReference type="UniPathway" id="UPA00193"/>
<dbReference type="GO" id="GO:0005829">
    <property type="term" value="C:cytosol"/>
    <property type="evidence" value="ECO:0007669"/>
    <property type="project" value="TreeGrafter"/>
</dbReference>
<keyword evidence="9 12" id="KW-0368">Histidine biosynthesis</keyword>
<keyword evidence="6 12" id="KW-0378">Hydrolase</keyword>